<organism evidence="3 4">
    <name type="scientific">Pendulispora brunnea</name>
    <dbReference type="NCBI Taxonomy" id="2905690"/>
    <lineage>
        <taxon>Bacteria</taxon>
        <taxon>Pseudomonadati</taxon>
        <taxon>Myxococcota</taxon>
        <taxon>Myxococcia</taxon>
        <taxon>Myxococcales</taxon>
        <taxon>Sorangiineae</taxon>
        <taxon>Pendulisporaceae</taxon>
        <taxon>Pendulispora</taxon>
    </lineage>
</organism>
<dbReference type="Gene3D" id="3.20.20.140">
    <property type="entry name" value="Metal-dependent hydrolases"/>
    <property type="match status" value="1"/>
</dbReference>
<accession>A0ABZ2K1A7</accession>
<dbReference type="PANTHER" id="PTHR42889:SF1">
    <property type="entry name" value="BLR3681 PROTEIN"/>
    <property type="match status" value="1"/>
</dbReference>
<keyword evidence="4" id="KW-1185">Reference proteome</keyword>
<evidence type="ECO:0000313" key="4">
    <source>
        <dbReference type="Proteomes" id="UP001379533"/>
    </source>
</evidence>
<feature type="region of interest" description="Disordered" evidence="1">
    <location>
        <begin position="1"/>
        <end position="24"/>
    </location>
</feature>
<dbReference type="InterPro" id="IPR032466">
    <property type="entry name" value="Metal_Hydrolase"/>
</dbReference>
<dbReference type="PANTHER" id="PTHR42889">
    <property type="entry name" value="BLR3681 PROTEIN"/>
    <property type="match status" value="1"/>
</dbReference>
<dbReference type="SUPFAM" id="SSF51556">
    <property type="entry name" value="Metallo-dependent hydrolases"/>
    <property type="match status" value="1"/>
</dbReference>
<dbReference type="Pfam" id="PF04909">
    <property type="entry name" value="Amidohydro_2"/>
    <property type="match status" value="1"/>
</dbReference>
<evidence type="ECO:0000313" key="3">
    <source>
        <dbReference type="EMBL" id="WXA92516.1"/>
    </source>
</evidence>
<dbReference type="InterPro" id="IPR006680">
    <property type="entry name" value="Amidohydro-rel"/>
</dbReference>
<gene>
    <name evidence="3" type="ORF">LZC95_39460</name>
</gene>
<protein>
    <submittedName>
        <fullName evidence="3">Amidohydrolase</fullName>
    </submittedName>
</protein>
<reference evidence="3 4" key="1">
    <citation type="submission" date="2021-12" db="EMBL/GenBank/DDBJ databases">
        <title>Discovery of the Pendulisporaceae a myxobacterial family with distinct sporulation behavior and unique specialized metabolism.</title>
        <authorList>
            <person name="Garcia R."/>
            <person name="Popoff A."/>
            <person name="Bader C.D."/>
            <person name="Loehr J."/>
            <person name="Walesch S."/>
            <person name="Walt C."/>
            <person name="Boldt J."/>
            <person name="Bunk B."/>
            <person name="Haeckl F.J.F.P.J."/>
            <person name="Gunesch A.P."/>
            <person name="Birkelbach J."/>
            <person name="Nuebel U."/>
            <person name="Pietschmann T."/>
            <person name="Bach T."/>
            <person name="Mueller R."/>
        </authorList>
    </citation>
    <scope>NUCLEOTIDE SEQUENCE [LARGE SCALE GENOMIC DNA]</scope>
    <source>
        <strain evidence="3 4">MSr12523</strain>
    </source>
</reference>
<evidence type="ECO:0000259" key="2">
    <source>
        <dbReference type="Pfam" id="PF04909"/>
    </source>
</evidence>
<feature type="domain" description="Amidohydrolase-related" evidence="2">
    <location>
        <begin position="173"/>
        <end position="436"/>
    </location>
</feature>
<evidence type="ECO:0000256" key="1">
    <source>
        <dbReference type="SAM" id="MobiDB-lite"/>
    </source>
</evidence>
<dbReference type="RefSeq" id="WP_394843118.1">
    <property type="nucleotide sequence ID" value="NZ_CP089982.1"/>
</dbReference>
<dbReference type="EMBL" id="CP089982">
    <property type="protein sequence ID" value="WXA92516.1"/>
    <property type="molecule type" value="Genomic_DNA"/>
</dbReference>
<feature type="compositionally biased region" description="Basic and acidic residues" evidence="1">
    <location>
        <begin position="1"/>
        <end position="11"/>
    </location>
</feature>
<proteinExistence type="predicted"/>
<sequence length="487" mass="54606">MGSKTLPEEPPRLPIKLGSTTNGEYEPRPVSDRIRWVMRTALERADANARRLGMSRRSFLRSSCGAATVFLTLNEVSGCGGRYAIPEEAQTDPAAANVLEGDEFIFDVQTHHVSTDRPWWKTSRPTLANFLLTTPQANCGRSEKLECFDRDVFLKEVFLDSDTQLAVLSALWGTDDINAIHIDEEALTRKRVAQMEGSPRLRIHGIVLPKDESPQQTRERMHAMKERWKISAWKLYPVWTGDGTGYRLDDPATGLFTIREGLRLGIKIFAVHKGLPLPGNQGAFTSPIDVGPAAKAAPDATLLIYHSGYDPSIHEGPYDASGRSAEKGVNALIRSLEENGIGKRGNVYAELGSIWREVMKDPEQAAHVLGKLLVHLGEDRILWGTDAIWYGSPQDQIQAFRAFEISPEFQERYGYPALTPRIKRKIFGLNGARVYGVDVDEIRRAHANDAVMRERTEYRNDPNPSFRTYGPRTRRELLGLFRDEGPV</sequence>
<dbReference type="Proteomes" id="UP001379533">
    <property type="component" value="Chromosome"/>
</dbReference>
<name>A0ABZ2K1A7_9BACT</name>